<name>A0A9X3NIF9_9ACTN</name>
<organism evidence="2 3">
    <name type="scientific">Streptomonospora mangrovi</name>
    <dbReference type="NCBI Taxonomy" id="2883123"/>
    <lineage>
        <taxon>Bacteria</taxon>
        <taxon>Bacillati</taxon>
        <taxon>Actinomycetota</taxon>
        <taxon>Actinomycetes</taxon>
        <taxon>Streptosporangiales</taxon>
        <taxon>Nocardiopsidaceae</taxon>
        <taxon>Streptomonospora</taxon>
    </lineage>
</organism>
<dbReference type="PROSITE" id="PS00018">
    <property type="entry name" value="EF_HAND_1"/>
    <property type="match status" value="2"/>
</dbReference>
<dbReference type="Proteomes" id="UP001140076">
    <property type="component" value="Unassembled WGS sequence"/>
</dbReference>
<dbReference type="AlphaFoldDB" id="A0A9X3NIF9"/>
<dbReference type="Gene3D" id="1.10.238.10">
    <property type="entry name" value="EF-hand"/>
    <property type="match status" value="1"/>
</dbReference>
<dbReference type="PROSITE" id="PS50222">
    <property type="entry name" value="EF_HAND_2"/>
    <property type="match status" value="2"/>
</dbReference>
<dbReference type="InterPro" id="IPR018247">
    <property type="entry name" value="EF_Hand_1_Ca_BS"/>
</dbReference>
<evidence type="ECO:0000313" key="3">
    <source>
        <dbReference type="Proteomes" id="UP001140076"/>
    </source>
</evidence>
<dbReference type="SMART" id="SM00054">
    <property type="entry name" value="EFh"/>
    <property type="match status" value="2"/>
</dbReference>
<feature type="domain" description="EF-hand" evidence="1">
    <location>
        <begin position="41"/>
        <end position="74"/>
    </location>
</feature>
<evidence type="ECO:0000313" key="2">
    <source>
        <dbReference type="EMBL" id="MDA0563650.1"/>
    </source>
</evidence>
<evidence type="ECO:0000259" key="1">
    <source>
        <dbReference type="PROSITE" id="PS50222"/>
    </source>
</evidence>
<sequence>MADSTEHAEYAETFALVDGDDDGLISADEFADLLARLGQGRDTERAAAAVAVLDSDGDGRVSLAEFTRYMAQGG</sequence>
<protein>
    <submittedName>
        <fullName evidence="2">EF-hand domain-containing protein</fullName>
    </submittedName>
</protein>
<dbReference type="RefSeq" id="WP_270070924.1">
    <property type="nucleotide sequence ID" value="NZ_JAJAQC010000005.1"/>
</dbReference>
<dbReference type="GO" id="GO:0005509">
    <property type="term" value="F:calcium ion binding"/>
    <property type="evidence" value="ECO:0007669"/>
    <property type="project" value="InterPro"/>
</dbReference>
<dbReference type="InterPro" id="IPR002048">
    <property type="entry name" value="EF_hand_dom"/>
</dbReference>
<feature type="domain" description="EF-hand" evidence="1">
    <location>
        <begin position="5"/>
        <end position="40"/>
    </location>
</feature>
<accession>A0A9X3NIF9</accession>
<comment type="caution">
    <text evidence="2">The sequence shown here is derived from an EMBL/GenBank/DDBJ whole genome shotgun (WGS) entry which is preliminary data.</text>
</comment>
<dbReference type="InterPro" id="IPR011992">
    <property type="entry name" value="EF-hand-dom_pair"/>
</dbReference>
<dbReference type="Pfam" id="PF13499">
    <property type="entry name" value="EF-hand_7"/>
    <property type="match status" value="1"/>
</dbReference>
<dbReference type="CDD" id="cd00051">
    <property type="entry name" value="EFh"/>
    <property type="match status" value="1"/>
</dbReference>
<dbReference type="EMBL" id="JAJAQC010000005">
    <property type="protein sequence ID" value="MDA0563650.1"/>
    <property type="molecule type" value="Genomic_DNA"/>
</dbReference>
<proteinExistence type="predicted"/>
<dbReference type="SUPFAM" id="SSF47473">
    <property type="entry name" value="EF-hand"/>
    <property type="match status" value="1"/>
</dbReference>
<keyword evidence="3" id="KW-1185">Reference proteome</keyword>
<reference evidence="2" key="1">
    <citation type="submission" date="2021-10" db="EMBL/GenBank/DDBJ databases">
        <title>Streptomonospora sp. nov., isolated from mangrove soil.</title>
        <authorList>
            <person name="Chen X."/>
            <person name="Ge X."/>
            <person name="Liu W."/>
        </authorList>
    </citation>
    <scope>NUCLEOTIDE SEQUENCE</scope>
    <source>
        <strain evidence="2">S1-112</strain>
    </source>
</reference>
<gene>
    <name evidence="2" type="ORF">LG943_04785</name>
</gene>